<evidence type="ECO:0000313" key="1">
    <source>
        <dbReference type="EMBL" id="AMJ76717.1"/>
    </source>
</evidence>
<dbReference type="EMBL" id="CP013927">
    <property type="protein sequence ID" value="AMJ76717.1"/>
    <property type="molecule type" value="Genomic_DNA"/>
</dbReference>
<keyword evidence="2" id="KW-1185">Reference proteome</keyword>
<accession>A0ABM5YQN3</accession>
<name>A0ABM5YQN3_9ALTE</name>
<proteinExistence type="predicted"/>
<sequence>MASNIIVKSCSFISDVSCYEVAKDFAGPSLASLSVIVSIIIAFKQLSKQHSNTIKAQREETKRNTRIELFKEVSLLIEQSSAVVREVNSYCNIKKFNPNDVAFLDLEEYLELSQQVNQALLLLVSKIESNEIVHSKLFRTFRYSLQSIVHDVMKLRDDTTSTTCLDKMMDYTYDASCYLGDFQVCLQNLAYGDIFKSKVEAREPIDKSLKVIEDDPLKLDALLNYFKNESNWGVSNAKYEKEALERFSS</sequence>
<dbReference type="Proteomes" id="UP000056750">
    <property type="component" value="Plasmid pASTE61-200"/>
</dbReference>
<reference evidence="1 2" key="1">
    <citation type="submission" date="2015-12" db="EMBL/GenBank/DDBJ databases">
        <title>Intraspecies pangenome expansion in the marine bacterium Alteromonas.</title>
        <authorList>
            <person name="Lopez-Perez M."/>
            <person name="Rodriguez-Valera F."/>
        </authorList>
    </citation>
    <scope>NUCLEOTIDE SEQUENCE [LARGE SCALE GENOMIC DNA]</scope>
    <source>
        <strain evidence="1 2">LMG 21861</strain>
        <plasmid evidence="1 2">pASTE61-200</plasmid>
    </source>
</reference>
<organism evidence="1 2">
    <name type="scientific">Alteromonas stellipolaris</name>
    <dbReference type="NCBI Taxonomy" id="233316"/>
    <lineage>
        <taxon>Bacteria</taxon>
        <taxon>Pseudomonadati</taxon>
        <taxon>Pseudomonadota</taxon>
        <taxon>Gammaproteobacteria</taxon>
        <taxon>Alteromonadales</taxon>
        <taxon>Alteromonadaceae</taxon>
        <taxon>Alteromonas/Salinimonas group</taxon>
        <taxon>Alteromonas</taxon>
    </lineage>
</organism>
<geneLocation type="plasmid" evidence="1 2">
    <name>pASTE61-200</name>
</geneLocation>
<evidence type="ECO:0000313" key="2">
    <source>
        <dbReference type="Proteomes" id="UP000056750"/>
    </source>
</evidence>
<keyword evidence="1" id="KW-0614">Plasmid</keyword>
<protein>
    <submittedName>
        <fullName evidence="1">Uncharacterized protein</fullName>
    </submittedName>
</protein>
<gene>
    <name evidence="1" type="ORF">AVL57_00830</name>
</gene>